<sequence>MILNAILFLVGFLRTLFFVVVFYYLFKFLIRLLAPLFGYQAVNKNQQSRAQRADRREGDVRVDNAQYQQSHIRKDQGEYVDFEEID</sequence>
<keyword evidence="1" id="KW-1133">Transmembrane helix</keyword>
<dbReference type="Proteomes" id="UP000283387">
    <property type="component" value="Unassembled WGS sequence"/>
</dbReference>
<evidence type="ECO:0000256" key="1">
    <source>
        <dbReference type="SAM" id="Phobius"/>
    </source>
</evidence>
<keyword evidence="1" id="KW-0812">Transmembrane</keyword>
<organism evidence="2 3">
    <name type="scientific">Mangrovibacterium diazotrophicum</name>
    <dbReference type="NCBI Taxonomy" id="1261403"/>
    <lineage>
        <taxon>Bacteria</taxon>
        <taxon>Pseudomonadati</taxon>
        <taxon>Bacteroidota</taxon>
        <taxon>Bacteroidia</taxon>
        <taxon>Marinilabiliales</taxon>
        <taxon>Prolixibacteraceae</taxon>
        <taxon>Mangrovibacterium</taxon>
    </lineage>
</organism>
<protein>
    <recommendedName>
        <fullName evidence="4">DUF4834 family protein</fullName>
    </recommendedName>
</protein>
<dbReference type="RefSeq" id="WP_120273764.1">
    <property type="nucleotide sequence ID" value="NZ_RAPN01000001.1"/>
</dbReference>
<gene>
    <name evidence="2" type="ORF">BC643_2945</name>
</gene>
<dbReference type="AlphaFoldDB" id="A0A419WAR1"/>
<comment type="caution">
    <text evidence="2">The sequence shown here is derived from an EMBL/GenBank/DDBJ whole genome shotgun (WGS) entry which is preliminary data.</text>
</comment>
<dbReference type="EMBL" id="RAPN01000001">
    <property type="protein sequence ID" value="RKD92571.1"/>
    <property type="molecule type" value="Genomic_DNA"/>
</dbReference>
<proteinExistence type="predicted"/>
<evidence type="ECO:0000313" key="3">
    <source>
        <dbReference type="Proteomes" id="UP000283387"/>
    </source>
</evidence>
<evidence type="ECO:0000313" key="2">
    <source>
        <dbReference type="EMBL" id="RKD92571.1"/>
    </source>
</evidence>
<reference evidence="2 3" key="1">
    <citation type="submission" date="2018-09" db="EMBL/GenBank/DDBJ databases">
        <title>Genomic Encyclopedia of Archaeal and Bacterial Type Strains, Phase II (KMG-II): from individual species to whole genera.</title>
        <authorList>
            <person name="Goeker M."/>
        </authorList>
    </citation>
    <scope>NUCLEOTIDE SEQUENCE [LARGE SCALE GENOMIC DNA]</scope>
    <source>
        <strain evidence="2 3">DSM 27148</strain>
    </source>
</reference>
<keyword evidence="3" id="KW-1185">Reference proteome</keyword>
<feature type="transmembrane region" description="Helical" evidence="1">
    <location>
        <begin position="6"/>
        <end position="26"/>
    </location>
</feature>
<name>A0A419WAR1_9BACT</name>
<evidence type="ECO:0008006" key="4">
    <source>
        <dbReference type="Google" id="ProtNLM"/>
    </source>
</evidence>
<keyword evidence="1" id="KW-0472">Membrane</keyword>
<accession>A0A419WAR1</accession>